<dbReference type="eggNOG" id="KOG0235">
    <property type="taxonomic scope" value="Eukaryota"/>
</dbReference>
<feature type="binding site" evidence="2">
    <location>
        <begin position="28"/>
        <end position="29"/>
    </location>
    <ligand>
        <name>substrate</name>
    </ligand>
</feature>
<dbReference type="Gene3D" id="3.40.50.1240">
    <property type="entry name" value="Phosphoglycerate mutase-like"/>
    <property type="match status" value="1"/>
</dbReference>
<dbReference type="SUPFAM" id="SSF53254">
    <property type="entry name" value="Phosphoglycerate mutase-like"/>
    <property type="match status" value="1"/>
</dbReference>
<feature type="binding site" evidence="2">
    <location>
        <begin position="96"/>
        <end position="99"/>
    </location>
    <ligand>
        <name>substrate</name>
    </ligand>
</feature>
<dbReference type="InterPro" id="IPR050275">
    <property type="entry name" value="PGM_Phosphatase"/>
</dbReference>
<dbReference type="PANTHER" id="PTHR48100">
    <property type="entry name" value="BROAD-SPECIFICITY PHOSPHATASE YOR283W-RELATED"/>
    <property type="match status" value="1"/>
</dbReference>
<dbReference type="PANTHER" id="PTHR48100:SF15">
    <property type="entry name" value="SEDOHEPTULOSE 1,7-BISPHOSPHATASE"/>
    <property type="match status" value="1"/>
</dbReference>
<proteinExistence type="predicted"/>
<keyword evidence="4" id="KW-1185">Reference proteome</keyword>
<dbReference type="SMART" id="SM00855">
    <property type="entry name" value="PGAM"/>
    <property type="match status" value="1"/>
</dbReference>
<dbReference type="InterPro" id="IPR029033">
    <property type="entry name" value="His_PPase_superfam"/>
</dbReference>
<dbReference type="CDD" id="cd07067">
    <property type="entry name" value="HP_PGM_like"/>
    <property type="match status" value="1"/>
</dbReference>
<feature type="active site" description="Tele-phosphohistidine intermediate" evidence="1">
    <location>
        <position position="16"/>
    </location>
</feature>
<feature type="active site" description="Proton donor/acceptor" evidence="1">
    <location>
        <position position="96"/>
    </location>
</feature>
<dbReference type="InterPro" id="IPR013078">
    <property type="entry name" value="His_Pase_superF_clade-1"/>
</dbReference>
<reference evidence="3 4" key="1">
    <citation type="journal article" date="2013" name="BMC Genomics">
        <title>The genome and transcriptome of the pine saprophyte Ophiostoma piceae, and a comparison with the bark beetle-associated pine pathogen Grosmannia clavigera.</title>
        <authorList>
            <person name="Haridas S."/>
            <person name="Wang Y."/>
            <person name="Lim L."/>
            <person name="Massoumi Alamouti S."/>
            <person name="Jackman S."/>
            <person name="Docking R."/>
            <person name="Robertson G."/>
            <person name="Birol I."/>
            <person name="Bohlmann J."/>
            <person name="Breuil C."/>
        </authorList>
    </citation>
    <scope>NUCLEOTIDE SEQUENCE [LARGE SCALE GENOMIC DNA]</scope>
    <source>
        <strain evidence="3 4">UAMH 11346</strain>
    </source>
</reference>
<dbReference type="GO" id="GO:0046390">
    <property type="term" value="P:ribose phosphate biosynthetic process"/>
    <property type="evidence" value="ECO:0007669"/>
    <property type="project" value="TreeGrafter"/>
</dbReference>
<dbReference type="OrthoDB" id="4818801at2759"/>
<dbReference type="OMA" id="GWLIWRD"/>
<sequence length="224" mass="25110">MADLEARTPRVFLARHGETEWAKNGRYTGITDIDLTDNGVNQVSSAAKMLVGEAKLLDPSRLVHVFVSPRKRAVRTYQLLGVGDSPSPEVTEDIAEWDYGDYEGLKVGEIRELRHSKGLDKERPWNVWADGCEGGESMQEVTERLDKLIAKIKNIQEPYFDNDRAGDVLLVAHGLILRCFVKRWLGFPVDFPLEMIFSPGGISVMSYKNGNIKEPGFYIGLSLP</sequence>
<evidence type="ECO:0000256" key="2">
    <source>
        <dbReference type="PIRSR" id="PIRSR613078-2"/>
    </source>
</evidence>
<dbReference type="VEuPathDB" id="FungiDB:F503_07263"/>
<organism evidence="3 4">
    <name type="scientific">Ophiostoma piceae (strain UAMH 11346)</name>
    <name type="common">Sap stain fungus</name>
    <dbReference type="NCBI Taxonomy" id="1262450"/>
    <lineage>
        <taxon>Eukaryota</taxon>
        <taxon>Fungi</taxon>
        <taxon>Dikarya</taxon>
        <taxon>Ascomycota</taxon>
        <taxon>Pezizomycotina</taxon>
        <taxon>Sordariomycetes</taxon>
        <taxon>Sordariomycetidae</taxon>
        <taxon>Ophiostomatales</taxon>
        <taxon>Ophiostomataceae</taxon>
        <taxon>Ophiostoma</taxon>
    </lineage>
</organism>
<accession>S3C9G1</accession>
<feature type="binding site" evidence="2">
    <location>
        <position position="72"/>
    </location>
    <ligand>
        <name>substrate</name>
    </ligand>
</feature>
<dbReference type="Proteomes" id="UP000016923">
    <property type="component" value="Unassembled WGS sequence"/>
</dbReference>
<dbReference type="GO" id="GO:0050278">
    <property type="term" value="F:sedoheptulose-bisphosphatase activity"/>
    <property type="evidence" value="ECO:0007669"/>
    <property type="project" value="TreeGrafter"/>
</dbReference>
<evidence type="ECO:0000313" key="3">
    <source>
        <dbReference type="EMBL" id="EPE09487.1"/>
    </source>
</evidence>
<dbReference type="EMBL" id="KE148147">
    <property type="protein sequence ID" value="EPE09487.1"/>
    <property type="molecule type" value="Genomic_DNA"/>
</dbReference>
<protein>
    <submittedName>
        <fullName evidence="3">Phosphoglycerate mutase</fullName>
    </submittedName>
</protein>
<name>S3C9G1_OPHP1</name>
<evidence type="ECO:0000313" key="4">
    <source>
        <dbReference type="Proteomes" id="UP000016923"/>
    </source>
</evidence>
<dbReference type="HOGENOM" id="CLU_033323_13_0_1"/>
<dbReference type="STRING" id="1262450.S3C9G1"/>
<dbReference type="AlphaFoldDB" id="S3C9G1"/>
<evidence type="ECO:0000256" key="1">
    <source>
        <dbReference type="PIRSR" id="PIRSR613078-1"/>
    </source>
</evidence>
<gene>
    <name evidence="3" type="ORF">F503_07263</name>
</gene>
<dbReference type="Pfam" id="PF00300">
    <property type="entry name" value="His_Phos_1"/>
    <property type="match status" value="1"/>
</dbReference>